<dbReference type="EMBL" id="NNAY01000004">
    <property type="protein sequence ID" value="OXU32182.1"/>
    <property type="molecule type" value="Genomic_DNA"/>
</dbReference>
<comment type="caution">
    <text evidence="1">The sequence shown here is derived from an EMBL/GenBank/DDBJ whole genome shotgun (WGS) entry which is preliminary data.</text>
</comment>
<reference evidence="1 2" key="1">
    <citation type="journal article" date="2017" name="Curr. Biol.">
        <title>The Evolution of Venom by Co-option of Single-Copy Genes.</title>
        <authorList>
            <person name="Martinson E.O."/>
            <person name="Mrinalini"/>
            <person name="Kelkar Y.D."/>
            <person name="Chang C.H."/>
            <person name="Werren J.H."/>
        </authorList>
    </citation>
    <scope>NUCLEOTIDE SEQUENCE [LARGE SCALE GENOMIC DNA]</scope>
    <source>
        <strain evidence="1 2">Alberta</strain>
        <tissue evidence="1">Whole body</tissue>
    </source>
</reference>
<keyword evidence="2" id="KW-1185">Reference proteome</keyword>
<dbReference type="Proteomes" id="UP000215335">
    <property type="component" value="Unassembled WGS sequence"/>
</dbReference>
<dbReference type="STRING" id="543379.A0A232FND5"/>
<sequence length="161" mass="18139">MLAEIKILVPKNKIINLDVLITLARAAKILIHDQDHYKAPPLPDVCLMPQNCRANDKLAVSVCFSTECVSYNSNHPIRYCQQCHNIRHNNRRGGDHIFHTSLSHVSQMDPQTQTYMVQSIVSLLKEAEPVALDVDSDRQAINTSKGTMAFVTSNRTRNKDS</sequence>
<accession>A0A232FND5</accession>
<name>A0A232FND5_9HYME</name>
<evidence type="ECO:0000313" key="1">
    <source>
        <dbReference type="EMBL" id="OXU32182.1"/>
    </source>
</evidence>
<dbReference type="Pfam" id="PF14776">
    <property type="entry name" value="UNC-79"/>
    <property type="match status" value="1"/>
</dbReference>
<feature type="non-terminal residue" evidence="1">
    <location>
        <position position="161"/>
    </location>
</feature>
<organism evidence="1 2">
    <name type="scientific">Trichomalopsis sarcophagae</name>
    <dbReference type="NCBI Taxonomy" id="543379"/>
    <lineage>
        <taxon>Eukaryota</taxon>
        <taxon>Metazoa</taxon>
        <taxon>Ecdysozoa</taxon>
        <taxon>Arthropoda</taxon>
        <taxon>Hexapoda</taxon>
        <taxon>Insecta</taxon>
        <taxon>Pterygota</taxon>
        <taxon>Neoptera</taxon>
        <taxon>Endopterygota</taxon>
        <taxon>Hymenoptera</taxon>
        <taxon>Apocrita</taxon>
        <taxon>Proctotrupomorpha</taxon>
        <taxon>Chalcidoidea</taxon>
        <taxon>Pteromalidae</taxon>
        <taxon>Pteromalinae</taxon>
        <taxon>Trichomalopsis</taxon>
    </lineage>
</organism>
<evidence type="ECO:0000313" key="2">
    <source>
        <dbReference type="Proteomes" id="UP000215335"/>
    </source>
</evidence>
<dbReference type="AlphaFoldDB" id="A0A232FND5"/>
<gene>
    <name evidence="1" type="ORF">TSAR_007976</name>
</gene>
<dbReference type="PANTHER" id="PTHR21696">
    <property type="entry name" value="PROTEIN UNC-79 HOMOLOG"/>
    <property type="match status" value="1"/>
</dbReference>
<dbReference type="OrthoDB" id="6270916at2759"/>
<dbReference type="PANTHER" id="PTHR21696:SF2">
    <property type="entry name" value="PROTEIN UNC-79 HOMOLOG"/>
    <property type="match status" value="1"/>
</dbReference>
<proteinExistence type="predicted"/>
<protein>
    <submittedName>
        <fullName evidence="1">Uncharacterized protein</fullName>
    </submittedName>
</protein>
<dbReference type="InterPro" id="IPR024855">
    <property type="entry name" value="UNC79"/>
</dbReference>